<dbReference type="AlphaFoldDB" id="A0A6S6R9X6"/>
<comment type="similarity">
    <text evidence="1">Belongs to the nitroreductase family.</text>
</comment>
<dbReference type="Gene3D" id="2.20.180.10">
    <property type="entry name" value="putative fmn-dependent nitroreductase like domains"/>
    <property type="match status" value="1"/>
</dbReference>
<organism evidence="3 4">
    <name type="scientific">Anaerocolumna cellulosilytica</name>
    <dbReference type="NCBI Taxonomy" id="433286"/>
    <lineage>
        <taxon>Bacteria</taxon>
        <taxon>Bacillati</taxon>
        <taxon>Bacillota</taxon>
        <taxon>Clostridia</taxon>
        <taxon>Lachnospirales</taxon>
        <taxon>Lachnospiraceae</taxon>
        <taxon>Anaerocolumna</taxon>
    </lineage>
</organism>
<proteinExistence type="inferred from homology"/>
<dbReference type="SUPFAM" id="SSF55469">
    <property type="entry name" value="FMN-dependent nitroreductase-like"/>
    <property type="match status" value="1"/>
</dbReference>
<dbReference type="InterPro" id="IPR029479">
    <property type="entry name" value="Nitroreductase"/>
</dbReference>
<evidence type="ECO:0000256" key="1">
    <source>
        <dbReference type="ARBA" id="ARBA00007118"/>
    </source>
</evidence>
<gene>
    <name evidence="3" type="ORF">acsn021_36410</name>
</gene>
<evidence type="ECO:0000313" key="4">
    <source>
        <dbReference type="Proteomes" id="UP000515561"/>
    </source>
</evidence>
<dbReference type="Gene3D" id="3.40.109.10">
    <property type="entry name" value="NADH Oxidase"/>
    <property type="match status" value="1"/>
</dbReference>
<keyword evidence="2" id="KW-0560">Oxidoreductase</keyword>
<dbReference type="PANTHER" id="PTHR43673:SF10">
    <property type="entry name" value="NADH DEHYDROGENASE_NAD(P)H NITROREDUCTASE XCC3605-RELATED"/>
    <property type="match status" value="1"/>
</dbReference>
<dbReference type="CDD" id="cd02062">
    <property type="entry name" value="Nitro_FMN_reductase"/>
    <property type="match status" value="1"/>
</dbReference>
<evidence type="ECO:0000313" key="3">
    <source>
        <dbReference type="EMBL" id="BCJ96072.1"/>
    </source>
</evidence>
<dbReference type="InterPro" id="IPR023312">
    <property type="entry name" value="Put_nitroreductase_C_bac"/>
</dbReference>
<dbReference type="Pfam" id="PF00881">
    <property type="entry name" value="Nitroreductase"/>
    <property type="match status" value="1"/>
</dbReference>
<dbReference type="EMBL" id="AP023367">
    <property type="protein sequence ID" value="BCJ96072.1"/>
    <property type="molecule type" value="Genomic_DNA"/>
</dbReference>
<dbReference type="GO" id="GO:0016491">
    <property type="term" value="F:oxidoreductase activity"/>
    <property type="evidence" value="ECO:0007669"/>
    <property type="project" value="UniProtKB-KW"/>
</dbReference>
<dbReference type="PANTHER" id="PTHR43673">
    <property type="entry name" value="NAD(P)H NITROREDUCTASE YDGI-RELATED"/>
    <property type="match status" value="1"/>
</dbReference>
<accession>A0A6S6R9X6</accession>
<dbReference type="KEGG" id="acel:acsn021_36410"/>
<name>A0A6S6R9X6_9FIRM</name>
<protein>
    <submittedName>
        <fullName evidence="3">Nitroreductase</fullName>
    </submittedName>
</protein>
<sequence>MMQELVKKTRSYRRFYGEKTITKEQLESLIALARLAPSGANRQPLKYILVHTKEYNDLIFDHIGWAGYLKEWVGPPAEERPTAYIVMLRDTTINKVQTMDEGIAAQTIFLGASALGLGGCFIGSFKKEEIRQGLGIDEQYEIAVIIALGHPKEEVVVEELSKDNDVKYWRDANQVHHVPKRKLEDIIVKEL</sequence>
<reference evidence="3 4" key="1">
    <citation type="journal article" date="2016" name="Int. J. Syst. Evol. Microbiol.">
        <title>Descriptions of Anaerotaenia torta gen. nov., sp. nov. and Anaerocolumna cellulosilytica gen. nov., sp. nov. isolated from a methanogenic reactor of cattle waste.</title>
        <authorList>
            <person name="Uek A."/>
            <person name="Ohtaki Y."/>
            <person name="Kaku N."/>
            <person name="Ueki K."/>
        </authorList>
    </citation>
    <scope>NUCLEOTIDE SEQUENCE [LARGE SCALE GENOMIC DNA]</scope>
    <source>
        <strain evidence="3 4">SN021</strain>
    </source>
</reference>
<dbReference type="RefSeq" id="WP_184091798.1">
    <property type="nucleotide sequence ID" value="NZ_AP023367.1"/>
</dbReference>
<keyword evidence="4" id="KW-1185">Reference proteome</keyword>
<evidence type="ECO:0000256" key="2">
    <source>
        <dbReference type="ARBA" id="ARBA00023002"/>
    </source>
</evidence>
<dbReference type="InterPro" id="IPR000415">
    <property type="entry name" value="Nitroreductase-like"/>
</dbReference>
<dbReference type="Proteomes" id="UP000515561">
    <property type="component" value="Chromosome"/>
</dbReference>